<comment type="caution">
    <text evidence="5">The sequence shown here is derived from an EMBL/GenBank/DDBJ whole genome shotgun (WGS) entry which is preliminary data.</text>
</comment>
<keyword evidence="3" id="KW-0378">Hydrolase</keyword>
<proteinExistence type="inferred from homology"/>
<evidence type="ECO:0000256" key="1">
    <source>
        <dbReference type="ARBA" id="ARBA00005234"/>
    </source>
</evidence>
<evidence type="ECO:0000313" key="6">
    <source>
        <dbReference type="Proteomes" id="UP001159405"/>
    </source>
</evidence>
<feature type="domain" description="Ubiquitin-like protease family profile" evidence="4">
    <location>
        <begin position="1"/>
        <end position="152"/>
    </location>
</feature>
<comment type="similarity">
    <text evidence="1">Belongs to the peptidase C48 family.</text>
</comment>
<evidence type="ECO:0000256" key="3">
    <source>
        <dbReference type="ARBA" id="ARBA00022801"/>
    </source>
</evidence>
<keyword evidence="6" id="KW-1185">Reference proteome</keyword>
<dbReference type="Proteomes" id="UP001159405">
    <property type="component" value="Unassembled WGS sequence"/>
</dbReference>
<sequence length="223" mass="24917">MVPYKGFNGIDIGKRQCHQGQQSKFGILKPTYWLHDSEIHAGQVLLKKEFPFIDGLQDPAVKGSLVIPATSEFVQIINVDKHWVCISTIGCQAGIVKIFDSLYSKPNSVLIDHACRMLFYQQDTVTFCNEKVQKQLGGSDCGLMALAFATDLCHGLDPATQRLLNNKQECIQCCSCRGWYHPQCSLAPQWAITSKLPWKCPKYKPNKAKTGKRTILGAVNKDN</sequence>
<dbReference type="InterPro" id="IPR003653">
    <property type="entry name" value="Peptidase_C48_C"/>
</dbReference>
<gene>
    <name evidence="5" type="ORF">PLOB_00038819</name>
</gene>
<dbReference type="SUPFAM" id="SSF57903">
    <property type="entry name" value="FYVE/PHD zinc finger"/>
    <property type="match status" value="1"/>
</dbReference>
<dbReference type="PROSITE" id="PS50600">
    <property type="entry name" value="ULP_PROTEASE"/>
    <property type="match status" value="1"/>
</dbReference>
<dbReference type="InterPro" id="IPR011011">
    <property type="entry name" value="Znf_FYVE_PHD"/>
</dbReference>
<evidence type="ECO:0000256" key="2">
    <source>
        <dbReference type="ARBA" id="ARBA00022670"/>
    </source>
</evidence>
<accession>A0ABN8S8Z2</accession>
<evidence type="ECO:0000259" key="4">
    <source>
        <dbReference type="PROSITE" id="PS50600"/>
    </source>
</evidence>
<evidence type="ECO:0000313" key="5">
    <source>
        <dbReference type="EMBL" id="CAH3187978.1"/>
    </source>
</evidence>
<protein>
    <recommendedName>
        <fullName evidence="4">Ubiquitin-like protease family profile domain-containing protein</fullName>
    </recommendedName>
</protein>
<name>A0ABN8S8Z2_9CNID</name>
<reference evidence="5 6" key="1">
    <citation type="submission" date="2022-05" db="EMBL/GenBank/DDBJ databases">
        <authorList>
            <consortium name="Genoscope - CEA"/>
            <person name="William W."/>
        </authorList>
    </citation>
    <scope>NUCLEOTIDE SEQUENCE [LARGE SCALE GENOMIC DNA]</scope>
</reference>
<dbReference type="Gene3D" id="3.40.395.10">
    <property type="entry name" value="Adenoviral Proteinase, Chain A"/>
    <property type="match status" value="1"/>
</dbReference>
<keyword evidence="2" id="KW-0645">Protease</keyword>
<dbReference type="EMBL" id="CALNXK010000582">
    <property type="protein sequence ID" value="CAH3187978.1"/>
    <property type="molecule type" value="Genomic_DNA"/>
</dbReference>
<dbReference type="PANTHER" id="PTHR34718:SF2">
    <property type="entry name" value="PHD-TYPE DOMAIN-CONTAINING PROTEIN"/>
    <property type="match status" value="1"/>
</dbReference>
<dbReference type="SUPFAM" id="SSF54001">
    <property type="entry name" value="Cysteine proteinases"/>
    <property type="match status" value="1"/>
</dbReference>
<dbReference type="InterPro" id="IPR038765">
    <property type="entry name" value="Papain-like_cys_pep_sf"/>
</dbReference>
<dbReference type="PANTHER" id="PTHR34718">
    <property type="entry name" value="PHD-TYPE DOMAIN-CONTAINING PROTEIN"/>
    <property type="match status" value="1"/>
</dbReference>
<organism evidence="5 6">
    <name type="scientific">Porites lobata</name>
    <dbReference type="NCBI Taxonomy" id="104759"/>
    <lineage>
        <taxon>Eukaryota</taxon>
        <taxon>Metazoa</taxon>
        <taxon>Cnidaria</taxon>
        <taxon>Anthozoa</taxon>
        <taxon>Hexacorallia</taxon>
        <taxon>Scleractinia</taxon>
        <taxon>Fungiina</taxon>
        <taxon>Poritidae</taxon>
        <taxon>Porites</taxon>
    </lineage>
</organism>
<dbReference type="CDD" id="cd15489">
    <property type="entry name" value="PHD_SF"/>
    <property type="match status" value="1"/>
</dbReference>